<dbReference type="InterPro" id="IPR013766">
    <property type="entry name" value="Thioredoxin_domain"/>
</dbReference>
<dbReference type="RefSeq" id="WP_008541865.1">
    <property type="nucleotide sequence ID" value="NZ_JH604942.1"/>
</dbReference>
<dbReference type="STRING" id="762967.HMPREF9440_01072"/>
<protein>
    <submittedName>
        <fullName evidence="3">Tat pathway signal sequence domain protein</fullName>
    </submittedName>
</protein>
<dbReference type="PROSITE" id="PS51352">
    <property type="entry name" value="THIOREDOXIN_2"/>
    <property type="match status" value="1"/>
</dbReference>
<dbReference type="GO" id="GO:0005737">
    <property type="term" value="C:cytoplasm"/>
    <property type="evidence" value="ECO:0007669"/>
    <property type="project" value="TreeGrafter"/>
</dbReference>
<name>H3KEA8_9BURK</name>
<keyword evidence="4" id="KW-1185">Reference proteome</keyword>
<feature type="domain" description="Thioredoxin" evidence="2">
    <location>
        <begin position="16"/>
        <end position="126"/>
    </location>
</feature>
<dbReference type="CDD" id="cd02947">
    <property type="entry name" value="TRX_family"/>
    <property type="match status" value="1"/>
</dbReference>
<accession>H3KEA8</accession>
<dbReference type="PATRIC" id="fig|762967.3.peg.850"/>
<evidence type="ECO:0000313" key="3">
    <source>
        <dbReference type="EMBL" id="EHY31543.1"/>
    </source>
</evidence>
<dbReference type="PANTHER" id="PTHR45663">
    <property type="entry name" value="GEO12009P1"/>
    <property type="match status" value="1"/>
</dbReference>
<feature type="signal peptide" evidence="1">
    <location>
        <begin position="1"/>
        <end position="26"/>
    </location>
</feature>
<dbReference type="EMBL" id="AFBQ01000146">
    <property type="protein sequence ID" value="EHY31543.1"/>
    <property type="molecule type" value="Genomic_DNA"/>
</dbReference>
<dbReference type="AlphaFoldDB" id="H3KEA8"/>
<proteinExistence type="predicted"/>
<dbReference type="PANTHER" id="PTHR45663:SF11">
    <property type="entry name" value="GEO12009P1"/>
    <property type="match status" value="1"/>
</dbReference>
<gene>
    <name evidence="3" type="ORF">HMPREF9440_01072</name>
</gene>
<sequence>MFRRQLIAAAGCAAALSLGLSGAAFAEDWVEPFPVKGKPTIVDFGAEWCASCPEMAQLMNAMQKEYGEKVAFITIDIDKYRGIENKYLIEEMPSQIFYDHTGEPVWFHRGAVDADALRERADILLEAQQRAKEGKGPDEP</sequence>
<dbReference type="GO" id="GO:0015035">
    <property type="term" value="F:protein-disulfide reductase activity"/>
    <property type="evidence" value="ECO:0007669"/>
    <property type="project" value="TreeGrafter"/>
</dbReference>
<evidence type="ECO:0000256" key="1">
    <source>
        <dbReference type="SAM" id="SignalP"/>
    </source>
</evidence>
<evidence type="ECO:0000259" key="2">
    <source>
        <dbReference type="PROSITE" id="PS51352"/>
    </source>
</evidence>
<keyword evidence="1" id="KW-0732">Signal</keyword>
<organism evidence="3 4">
    <name type="scientific">Sutterella parvirubra YIT 11816</name>
    <dbReference type="NCBI Taxonomy" id="762967"/>
    <lineage>
        <taxon>Bacteria</taxon>
        <taxon>Pseudomonadati</taxon>
        <taxon>Pseudomonadota</taxon>
        <taxon>Betaproteobacteria</taxon>
        <taxon>Burkholderiales</taxon>
        <taxon>Sutterellaceae</taxon>
        <taxon>Sutterella</taxon>
    </lineage>
</organism>
<feature type="chain" id="PRO_5003588865" evidence="1">
    <location>
        <begin position="27"/>
        <end position="140"/>
    </location>
</feature>
<dbReference type="HOGENOM" id="CLU_1834156_0_0_4"/>
<dbReference type="Gene3D" id="3.40.30.10">
    <property type="entry name" value="Glutaredoxin"/>
    <property type="match status" value="1"/>
</dbReference>
<reference evidence="3 4" key="1">
    <citation type="submission" date="2011-11" db="EMBL/GenBank/DDBJ databases">
        <authorList>
            <person name="Weinstock G."/>
            <person name="Sodergren E."/>
            <person name="Clifton S."/>
            <person name="Fulton L."/>
            <person name="Fulton B."/>
            <person name="Courtney L."/>
            <person name="Fronick C."/>
            <person name="Harrison M."/>
            <person name="Strong C."/>
            <person name="Farmer C."/>
            <person name="Delahaunty K."/>
            <person name="Markovic C."/>
            <person name="Hall O."/>
            <person name="Minx P."/>
            <person name="Tomlinson C."/>
            <person name="Mitreva M."/>
            <person name="Hou S."/>
            <person name="Chen J."/>
            <person name="Wollam A."/>
            <person name="Pepin K.H."/>
            <person name="Johnson M."/>
            <person name="Bhonagiri V."/>
            <person name="Zhang X."/>
            <person name="Suruliraj S."/>
            <person name="Warren W."/>
            <person name="Chinwalla A."/>
            <person name="Mardis E.R."/>
            <person name="Wilson R.K."/>
        </authorList>
    </citation>
    <scope>NUCLEOTIDE SEQUENCE [LARGE SCALE GENOMIC DNA]</scope>
    <source>
        <strain evidence="3 4">YIT 11816</strain>
    </source>
</reference>
<dbReference type="SUPFAM" id="SSF52833">
    <property type="entry name" value="Thioredoxin-like"/>
    <property type="match status" value="1"/>
</dbReference>
<dbReference type="InterPro" id="IPR036249">
    <property type="entry name" value="Thioredoxin-like_sf"/>
</dbReference>
<dbReference type="Proteomes" id="UP000004956">
    <property type="component" value="Unassembled WGS sequence"/>
</dbReference>
<dbReference type="Pfam" id="PF00085">
    <property type="entry name" value="Thioredoxin"/>
    <property type="match status" value="1"/>
</dbReference>
<evidence type="ECO:0000313" key="4">
    <source>
        <dbReference type="Proteomes" id="UP000004956"/>
    </source>
</evidence>
<dbReference type="OrthoDB" id="9790390at2"/>
<comment type="caution">
    <text evidence="3">The sequence shown here is derived from an EMBL/GenBank/DDBJ whole genome shotgun (WGS) entry which is preliminary data.</text>
</comment>